<feature type="transmembrane region" description="Helical" evidence="1">
    <location>
        <begin position="7"/>
        <end position="24"/>
    </location>
</feature>
<name>A0A3E0DYL5_9BACT</name>
<dbReference type="RefSeq" id="WP_086542361.1">
    <property type="nucleotide sequence ID" value="NZ_MSSW01000045.1"/>
</dbReference>
<accession>A0A3E0DYL5</accession>
<evidence type="ECO:0000313" key="3">
    <source>
        <dbReference type="EMBL" id="REG88226.1"/>
    </source>
</evidence>
<gene>
    <name evidence="3" type="ORF">C8N25_1104</name>
</gene>
<sequence length="390" mass="44252">MQFLQPILLWGLLGISIPILIHLWQGKKGQVIHWAAMHWLTTQESSVAKGLRLENVLVLLLRILLLVLLVLLLSQVYISKLSKVAEERIIHLVQPNRQTIQEYKFELQQAFEKGEEVYWADENLTSIESLDDLKSDGKPSDIQASLDKSPSNTTMLNLYLSNSQNALKTEFYLSPLKPNFFLESADFAKSQNQLISIEGGKELVVNERGLLDSISDGTEAVVSVDLNRDHFAYFLGEISDSESVFIKASLEAITDVYGFNFVEKEQIEEAKLIFDKQLPAKNGTDKLYFISDHFSFSEQSNLVSFSEQLDFEHSDLVQTGKLPEVILERFLAFSGVEKLDVRISQSQLERRFLVENHNGQNKKANLNLLLLGLFALCLAVERYLANRQGI</sequence>
<evidence type="ECO:0000313" key="4">
    <source>
        <dbReference type="Proteomes" id="UP000256405"/>
    </source>
</evidence>
<evidence type="ECO:0000259" key="2">
    <source>
        <dbReference type="Pfam" id="PF07584"/>
    </source>
</evidence>
<keyword evidence="1" id="KW-0472">Membrane</keyword>
<dbReference type="InterPro" id="IPR011933">
    <property type="entry name" value="Double_TM_dom"/>
</dbReference>
<evidence type="ECO:0000256" key="1">
    <source>
        <dbReference type="SAM" id="Phobius"/>
    </source>
</evidence>
<organism evidence="3 4">
    <name type="scientific">Algoriphagus antarcticus</name>
    <dbReference type="NCBI Taxonomy" id="238540"/>
    <lineage>
        <taxon>Bacteria</taxon>
        <taxon>Pseudomonadati</taxon>
        <taxon>Bacteroidota</taxon>
        <taxon>Cytophagia</taxon>
        <taxon>Cytophagales</taxon>
        <taxon>Cyclobacteriaceae</taxon>
        <taxon>Algoriphagus</taxon>
    </lineage>
</organism>
<dbReference type="Pfam" id="PF07584">
    <property type="entry name" value="BatA"/>
    <property type="match status" value="1"/>
</dbReference>
<feature type="domain" description="Aerotolerance regulator N-terminal" evidence="2">
    <location>
        <begin position="1"/>
        <end position="74"/>
    </location>
</feature>
<keyword evidence="4" id="KW-1185">Reference proteome</keyword>
<proteinExistence type="predicted"/>
<dbReference type="NCBIfam" id="TIGR02226">
    <property type="entry name" value="two_anch"/>
    <property type="match status" value="1"/>
</dbReference>
<dbReference type="OrthoDB" id="890881at2"/>
<keyword evidence="1" id="KW-0812">Transmembrane</keyword>
<dbReference type="AlphaFoldDB" id="A0A3E0DYL5"/>
<dbReference type="EMBL" id="QUNF01000010">
    <property type="protein sequence ID" value="REG88226.1"/>
    <property type="molecule type" value="Genomic_DNA"/>
</dbReference>
<comment type="caution">
    <text evidence="3">The sequence shown here is derived from an EMBL/GenBank/DDBJ whole genome shotgun (WGS) entry which is preliminary data.</text>
</comment>
<dbReference type="Proteomes" id="UP000256405">
    <property type="component" value="Unassembled WGS sequence"/>
</dbReference>
<feature type="transmembrane region" description="Helical" evidence="1">
    <location>
        <begin position="366"/>
        <end position="385"/>
    </location>
</feature>
<feature type="transmembrane region" description="Helical" evidence="1">
    <location>
        <begin position="56"/>
        <end position="78"/>
    </location>
</feature>
<keyword evidence="1" id="KW-1133">Transmembrane helix</keyword>
<protein>
    <submittedName>
        <fullName evidence="3">Putative membrane protein (TIGR02226 family)</fullName>
    </submittedName>
</protein>
<reference evidence="3 4" key="1">
    <citation type="submission" date="2018-08" db="EMBL/GenBank/DDBJ databases">
        <title>Genomic Encyclopedia of Archaeal and Bacterial Type Strains, Phase II (KMG-II): from individual species to whole genera.</title>
        <authorList>
            <person name="Goeker M."/>
        </authorList>
    </citation>
    <scope>NUCLEOTIDE SEQUENCE [LARGE SCALE GENOMIC DNA]</scope>
    <source>
        <strain evidence="3 4">DSM 15986</strain>
    </source>
</reference>
<dbReference type="InterPro" id="IPR024163">
    <property type="entry name" value="Aerotolerance_reg_N"/>
</dbReference>